<evidence type="ECO:0000313" key="1">
    <source>
        <dbReference type="EMBL" id="SNV34629.1"/>
    </source>
</evidence>
<dbReference type="AlphaFoldDB" id="A0A239WKA7"/>
<dbReference type="Proteomes" id="UP000215332">
    <property type="component" value="Chromosome 1"/>
</dbReference>
<dbReference type="Gene3D" id="3.30.70.1210">
    <property type="entry name" value="Crispr-associated protein, domain 2"/>
    <property type="match status" value="1"/>
</dbReference>
<protein>
    <submittedName>
        <fullName evidence="1">CRISPR-associated protein Cas6/Cse3/CasE, subtype I-E/ECOLI</fullName>
    </submittedName>
</protein>
<dbReference type="Gene3D" id="3.30.70.1200">
    <property type="entry name" value="Crispr-associated protein, domain 1"/>
    <property type="match status" value="1"/>
</dbReference>
<name>A0A239WKA7_9ACTN</name>
<dbReference type="KEGG" id="cgrn:4412665_01152"/>
<dbReference type="InterPro" id="IPR010179">
    <property type="entry name" value="CRISPR-assoc_prot_Cse3"/>
</dbReference>
<dbReference type="Pfam" id="PF08798">
    <property type="entry name" value="CRISPR_assoc"/>
    <property type="match status" value="1"/>
</dbReference>
<dbReference type="SMART" id="SM01101">
    <property type="entry name" value="CRISPR_assoc"/>
    <property type="match status" value="1"/>
</dbReference>
<accession>A0A239WKA7</accession>
<dbReference type="CDD" id="cd09727">
    <property type="entry name" value="Cas6_I-E"/>
    <property type="match status" value="1"/>
</dbReference>
<dbReference type="NCBIfam" id="TIGR01907">
    <property type="entry name" value="casE_Cse3"/>
    <property type="match status" value="1"/>
</dbReference>
<dbReference type="SUPFAM" id="SSF117987">
    <property type="entry name" value="CRISPR-associated protein"/>
    <property type="match status" value="2"/>
</dbReference>
<evidence type="ECO:0000313" key="2">
    <source>
        <dbReference type="Proteomes" id="UP000215332"/>
    </source>
</evidence>
<dbReference type="eggNOG" id="ENOG5030BEK">
    <property type="taxonomic scope" value="Bacteria"/>
</dbReference>
<proteinExistence type="predicted"/>
<reference evidence="1 2" key="1">
    <citation type="submission" date="2017-06" db="EMBL/GenBank/DDBJ databases">
        <authorList>
            <consortium name="Pathogen Informatics"/>
        </authorList>
    </citation>
    <scope>NUCLEOTIDE SEQUENCE [LARGE SCALE GENOMIC DNA]</scope>
    <source>
        <strain evidence="1 2">NCTC11865</strain>
    </source>
</reference>
<organism evidence="1 2">
    <name type="scientific">Cutibacterium granulosum</name>
    <dbReference type="NCBI Taxonomy" id="33011"/>
    <lineage>
        <taxon>Bacteria</taxon>
        <taxon>Bacillati</taxon>
        <taxon>Actinomycetota</taxon>
        <taxon>Actinomycetes</taxon>
        <taxon>Propionibacteriales</taxon>
        <taxon>Propionibacteriaceae</taxon>
        <taxon>Cutibacterium</taxon>
    </lineage>
</organism>
<dbReference type="EMBL" id="LT906441">
    <property type="protein sequence ID" value="SNV34629.1"/>
    <property type="molecule type" value="Genomic_DNA"/>
</dbReference>
<dbReference type="RefSeq" id="WP_021105459.1">
    <property type="nucleotide sequence ID" value="NZ_LT906441.1"/>
</dbReference>
<gene>
    <name evidence="1" type="ORF">SAMEA4412665_01152</name>
</gene>
<sequence length="217" mass="23633">MFLTQFDINVARRDAMRLLASPERLHAAVLSAFPPGQSTSDDTRTLWRLDRGPAKHDARLMIVSPLQPDLTTLNEQAGWSTGVPGRSADYDPFLRGLQPGSTWQFRCTVNPTTAIRTASGSRGKRVAEVTAEQQLAWFIGRAERHGFAVPVKDQARVTRREVLRFRRRGSIVTLAVTQVDGVIHVADADAARVALTCGIGPAKGYGCGLMTLAPVVS</sequence>